<accession>A0A0D7B8M7</accession>
<dbReference type="OrthoDB" id="2997050at2759"/>
<gene>
    <name evidence="1" type="ORF">CYLTODRAFT_444565</name>
</gene>
<reference evidence="1 2" key="1">
    <citation type="journal article" date="2015" name="Fungal Genet. Biol.">
        <title>Evolution of novel wood decay mechanisms in Agaricales revealed by the genome sequences of Fistulina hepatica and Cylindrobasidium torrendii.</title>
        <authorList>
            <person name="Floudas D."/>
            <person name="Held B.W."/>
            <person name="Riley R."/>
            <person name="Nagy L.G."/>
            <person name="Koehler G."/>
            <person name="Ransdell A.S."/>
            <person name="Younus H."/>
            <person name="Chow J."/>
            <person name="Chiniquy J."/>
            <person name="Lipzen A."/>
            <person name="Tritt A."/>
            <person name="Sun H."/>
            <person name="Haridas S."/>
            <person name="LaButti K."/>
            <person name="Ohm R.A."/>
            <person name="Kues U."/>
            <person name="Blanchette R.A."/>
            <person name="Grigoriev I.V."/>
            <person name="Minto R.E."/>
            <person name="Hibbett D.S."/>
        </authorList>
    </citation>
    <scope>NUCLEOTIDE SEQUENCE [LARGE SCALE GENOMIC DNA]</scope>
    <source>
        <strain evidence="1 2">FP15055 ss-10</strain>
    </source>
</reference>
<proteinExistence type="predicted"/>
<evidence type="ECO:0000313" key="1">
    <source>
        <dbReference type="EMBL" id="KIY66595.1"/>
    </source>
</evidence>
<sequence>MATTIASLAVEILAEIFASTQSNHLVLSDRATAEENTHAAIAVSQVCHQWRAVALGLPKLWAYIAWGTHKAHRLPLLSAQIERCRGRPMLFYILCPADVATQILVHDSIAGHLWNAEQISVDDCTASMLTTIFTHDAPHLRSLHIRSPESSMIKLPAESQLPAKKFKSLKALALYGADVTSSNLIFKAESIVLADVRFAVHTFLHPSSSTLTTLSLLNNITVTDFRLDNPLVLPVLEGLCVMAHLKPPVLLAFDMPHLKFLMITASRKRSFTMFLSFLPISWALRPPTKLQVLAIHILSACGQEEDTVMQHSRGLELMFSVFSNVSHMRWSGQSWDALMELWGRRLGDAGEDGKAKMPNLQAIVLDKKESHAALVRGLAARRPELAILCTS</sequence>
<organism evidence="1 2">
    <name type="scientific">Cylindrobasidium torrendii FP15055 ss-10</name>
    <dbReference type="NCBI Taxonomy" id="1314674"/>
    <lineage>
        <taxon>Eukaryota</taxon>
        <taxon>Fungi</taxon>
        <taxon>Dikarya</taxon>
        <taxon>Basidiomycota</taxon>
        <taxon>Agaricomycotina</taxon>
        <taxon>Agaricomycetes</taxon>
        <taxon>Agaricomycetidae</taxon>
        <taxon>Agaricales</taxon>
        <taxon>Marasmiineae</taxon>
        <taxon>Physalacriaceae</taxon>
        <taxon>Cylindrobasidium</taxon>
    </lineage>
</organism>
<dbReference type="AlphaFoldDB" id="A0A0D7B8M7"/>
<keyword evidence="2" id="KW-1185">Reference proteome</keyword>
<evidence type="ECO:0000313" key="2">
    <source>
        <dbReference type="Proteomes" id="UP000054007"/>
    </source>
</evidence>
<dbReference type="Gene3D" id="1.20.1280.50">
    <property type="match status" value="1"/>
</dbReference>
<dbReference type="EMBL" id="KN880549">
    <property type="protein sequence ID" value="KIY66595.1"/>
    <property type="molecule type" value="Genomic_DNA"/>
</dbReference>
<protein>
    <recommendedName>
        <fullName evidence="3">F-box domain-containing protein</fullName>
    </recommendedName>
</protein>
<name>A0A0D7B8M7_9AGAR</name>
<evidence type="ECO:0008006" key="3">
    <source>
        <dbReference type="Google" id="ProtNLM"/>
    </source>
</evidence>
<dbReference type="Proteomes" id="UP000054007">
    <property type="component" value="Unassembled WGS sequence"/>
</dbReference>